<dbReference type="InterPro" id="IPR027417">
    <property type="entry name" value="P-loop_NTPase"/>
</dbReference>
<evidence type="ECO:0000313" key="2">
    <source>
        <dbReference type="EMBL" id="AWR99688.1"/>
    </source>
</evidence>
<dbReference type="STRING" id="1293036.GCA_001315825_00025"/>
<proteinExistence type="predicted"/>
<organism evidence="2 3">
    <name type="scientific">Metallosphaera hakonensis JCM 8857 = DSM 7519</name>
    <dbReference type="NCBI Taxonomy" id="1293036"/>
    <lineage>
        <taxon>Archaea</taxon>
        <taxon>Thermoproteota</taxon>
        <taxon>Thermoprotei</taxon>
        <taxon>Sulfolobales</taxon>
        <taxon>Sulfolobaceae</taxon>
        <taxon>Metallosphaera</taxon>
    </lineage>
</organism>
<evidence type="ECO:0000259" key="1">
    <source>
        <dbReference type="Pfam" id="PF00004"/>
    </source>
</evidence>
<dbReference type="RefSeq" id="WP_054835987.1">
    <property type="nucleotide sequence ID" value="NZ_BBBA01000001.1"/>
</dbReference>
<feature type="domain" description="ATPase AAA-type core" evidence="1">
    <location>
        <begin position="21"/>
        <end position="116"/>
    </location>
</feature>
<keyword evidence="3" id="KW-1185">Reference proteome</keyword>
<sequence>MGYKHLSITEFLFERGSLISIFGSFGTGKTAIALEVANDLDGIFISSTGNEYKGRVKGKWRSKFVDVTTSYELFVAIVESVKSDPNVIVIDAINRFYRTERKYKQLLMMLNILESARGRVLLTWEMSTNNKVSGHKIMTFYSKDVFRATGRYLIGNGKRCRYVINSYGVMGCI</sequence>
<reference evidence="2 3" key="1">
    <citation type="submission" date="2018-05" db="EMBL/GenBank/DDBJ databases">
        <title>Complete Genome Sequences of Extremely Thermoacidophilic, Metal-Mobilizing Type-Strain Members of the Archaeal Family Sulfolobaceae: Acidianus brierleyi DSM-1651T, Acidianus sulfidivorans DSM-18786T, Metallosphaera hakonensis DSM-7519T, and Metallosphaera prunae DSM-10039T.</title>
        <authorList>
            <person name="Counts J.A."/>
            <person name="Kelly R.M."/>
        </authorList>
    </citation>
    <scope>NUCLEOTIDE SEQUENCE [LARGE SCALE GENOMIC DNA]</scope>
    <source>
        <strain evidence="2 3">HO1-1</strain>
    </source>
</reference>
<dbReference type="GeneID" id="36835334"/>
<protein>
    <submittedName>
        <fullName evidence="2">AAA family ATPase</fullName>
    </submittedName>
</protein>
<dbReference type="InterPro" id="IPR003959">
    <property type="entry name" value="ATPase_AAA_core"/>
</dbReference>
<name>A0A2U9IUH9_9CREN</name>
<reference evidence="3" key="2">
    <citation type="submission" date="2020-03" db="EMBL/GenBank/DDBJ databases">
        <title>Complete Genome Sequences of Extremely Thermoacidophilic, Metal-Mobilizing Type-Strain Members of the Archaeal Family Sulfolobaceae: Acidianus brierleyi DSM-1651T, Acidianus sulfidivorans DSM-18786T, Metallosphaera hakonensis DSM-7519T, and Metallosphaera prunae DSM-10039T.</title>
        <authorList>
            <person name="Counts J.A."/>
            <person name="Kelly R.M."/>
        </authorList>
    </citation>
    <scope>NUCLEOTIDE SEQUENCE [LARGE SCALE GENOMIC DNA]</scope>
    <source>
        <strain evidence="3">HO1-1</strain>
    </source>
</reference>
<dbReference type="GO" id="GO:0016887">
    <property type="term" value="F:ATP hydrolysis activity"/>
    <property type="evidence" value="ECO:0007669"/>
    <property type="project" value="InterPro"/>
</dbReference>
<accession>A0A2U9IUH9</accession>
<dbReference type="EMBL" id="CP029287">
    <property type="protein sequence ID" value="AWR99688.1"/>
    <property type="molecule type" value="Genomic_DNA"/>
</dbReference>
<dbReference type="KEGG" id="mhk:DFR87_08290"/>
<evidence type="ECO:0000313" key="3">
    <source>
        <dbReference type="Proteomes" id="UP000247586"/>
    </source>
</evidence>
<dbReference type="Pfam" id="PF00004">
    <property type="entry name" value="AAA"/>
    <property type="match status" value="1"/>
</dbReference>
<dbReference type="Proteomes" id="UP000247586">
    <property type="component" value="Chromosome"/>
</dbReference>
<reference evidence="3" key="3">
    <citation type="submission" date="2020-03" db="EMBL/GenBank/DDBJ databases">
        <title>Sequencing and Assembly of Multiple Reported Metal-Biooxidizing Members of the Extremely Thermoacidophilic Archaeal Family Sulfolobaceae.</title>
        <authorList>
            <person name="Counts J.A."/>
            <person name="Kelly R.M."/>
        </authorList>
    </citation>
    <scope>NUCLEOTIDE SEQUENCE [LARGE SCALE GENOMIC DNA]</scope>
    <source>
        <strain evidence="3">HO1-1</strain>
    </source>
</reference>
<dbReference type="SUPFAM" id="SSF52540">
    <property type="entry name" value="P-loop containing nucleoside triphosphate hydrolases"/>
    <property type="match status" value="1"/>
</dbReference>
<dbReference type="Gene3D" id="3.40.50.300">
    <property type="entry name" value="P-loop containing nucleotide triphosphate hydrolases"/>
    <property type="match status" value="1"/>
</dbReference>
<dbReference type="AlphaFoldDB" id="A0A2U9IUH9"/>
<dbReference type="GO" id="GO:0005524">
    <property type="term" value="F:ATP binding"/>
    <property type="evidence" value="ECO:0007669"/>
    <property type="project" value="InterPro"/>
</dbReference>
<gene>
    <name evidence="2" type="ORF">DFR87_08290</name>
</gene>
<dbReference type="OrthoDB" id="17644at2157"/>